<dbReference type="GO" id="GO:0052913">
    <property type="term" value="F:16S rRNA (guanine(966)-N(2))-methyltransferase activity"/>
    <property type="evidence" value="ECO:0007669"/>
    <property type="project" value="UniProtKB-EC"/>
</dbReference>
<evidence type="ECO:0000313" key="3">
    <source>
        <dbReference type="EMBL" id="XBM47491.1"/>
    </source>
</evidence>
<dbReference type="Gene3D" id="3.40.50.150">
    <property type="entry name" value="Vaccinia Virus protein VP39"/>
    <property type="match status" value="1"/>
</dbReference>
<dbReference type="PANTHER" id="PTHR43542">
    <property type="entry name" value="METHYLTRANSFERASE"/>
    <property type="match status" value="1"/>
</dbReference>
<dbReference type="RefSeq" id="WP_348787464.1">
    <property type="nucleotide sequence ID" value="NZ_CP157390.1"/>
</dbReference>
<dbReference type="EC" id="2.1.1.171" evidence="3"/>
<sequence>MTRIVSGFAGSLALQVPKSGTRPTSDRVREAIFSALDARDAVRGARVLDLYAGSGALGLEAASRGAASVTLVEKSAAAAAVCRRNAAAVTRAAPAASHPTVDVRAASVQSALASVSGPFDLVFLDPPYDLPDAELLGALQTLVPLLAEDATVCIERRTRDGEPTLPDGLELLRSKAYGETAVYYAVPA</sequence>
<evidence type="ECO:0000256" key="1">
    <source>
        <dbReference type="ARBA" id="ARBA00022603"/>
    </source>
</evidence>
<organism evidence="3">
    <name type="scientific">Leifsonia sp. NPDC080035</name>
    <dbReference type="NCBI Taxonomy" id="3143936"/>
    <lineage>
        <taxon>Bacteria</taxon>
        <taxon>Bacillati</taxon>
        <taxon>Actinomycetota</taxon>
        <taxon>Actinomycetes</taxon>
        <taxon>Micrococcales</taxon>
        <taxon>Microbacteriaceae</taxon>
        <taxon>Leifsonia</taxon>
    </lineage>
</organism>
<keyword evidence="1 3" id="KW-0489">Methyltransferase</keyword>
<reference evidence="3" key="1">
    <citation type="submission" date="2024-05" db="EMBL/GenBank/DDBJ databases">
        <title>The Natural Products Discovery Center: Release of the First 8490 Sequenced Strains for Exploring Actinobacteria Biosynthetic Diversity.</title>
        <authorList>
            <person name="Kalkreuter E."/>
            <person name="Kautsar S.A."/>
            <person name="Yang D."/>
            <person name="Bader C.D."/>
            <person name="Teijaro C.N."/>
            <person name="Fluegel L."/>
            <person name="Davis C.M."/>
            <person name="Simpson J.R."/>
            <person name="Lauterbach L."/>
            <person name="Steele A.D."/>
            <person name="Gui C."/>
            <person name="Meng S."/>
            <person name="Li G."/>
            <person name="Viehrig K."/>
            <person name="Ye F."/>
            <person name="Su P."/>
            <person name="Kiefer A.F."/>
            <person name="Nichols A."/>
            <person name="Cepeda A.J."/>
            <person name="Yan W."/>
            <person name="Fan B."/>
            <person name="Jiang Y."/>
            <person name="Adhikari A."/>
            <person name="Zheng C.-J."/>
            <person name="Schuster L."/>
            <person name="Cowan T.M."/>
            <person name="Smanski M.J."/>
            <person name="Chevrette M.G."/>
            <person name="de Carvalho L.P.S."/>
            <person name="Shen B."/>
        </authorList>
    </citation>
    <scope>NUCLEOTIDE SEQUENCE</scope>
    <source>
        <strain evidence="3">NPDC080035</strain>
    </source>
</reference>
<gene>
    <name evidence="3" type="primary">rsmD</name>
    <name evidence="3" type="ORF">AAME72_15595</name>
</gene>
<dbReference type="Pfam" id="PF03602">
    <property type="entry name" value="Cons_hypoth95"/>
    <property type="match status" value="1"/>
</dbReference>
<evidence type="ECO:0000256" key="2">
    <source>
        <dbReference type="ARBA" id="ARBA00022679"/>
    </source>
</evidence>
<dbReference type="EMBL" id="CP157390">
    <property type="protein sequence ID" value="XBM47491.1"/>
    <property type="molecule type" value="Genomic_DNA"/>
</dbReference>
<dbReference type="SUPFAM" id="SSF53335">
    <property type="entry name" value="S-adenosyl-L-methionine-dependent methyltransferases"/>
    <property type="match status" value="1"/>
</dbReference>
<keyword evidence="2 3" id="KW-0808">Transferase</keyword>
<accession>A0AAU7GC53</accession>
<dbReference type="PROSITE" id="PS00092">
    <property type="entry name" value="N6_MTASE"/>
    <property type="match status" value="1"/>
</dbReference>
<proteinExistence type="predicted"/>
<dbReference type="PANTHER" id="PTHR43542:SF1">
    <property type="entry name" value="METHYLTRANSFERASE"/>
    <property type="match status" value="1"/>
</dbReference>
<dbReference type="PIRSF" id="PIRSF004553">
    <property type="entry name" value="CHP00095"/>
    <property type="match status" value="1"/>
</dbReference>
<dbReference type="GO" id="GO:0003676">
    <property type="term" value="F:nucleic acid binding"/>
    <property type="evidence" value="ECO:0007669"/>
    <property type="project" value="InterPro"/>
</dbReference>
<dbReference type="AlphaFoldDB" id="A0AAU7GC53"/>
<dbReference type="CDD" id="cd02440">
    <property type="entry name" value="AdoMet_MTases"/>
    <property type="match status" value="1"/>
</dbReference>
<dbReference type="InterPro" id="IPR004398">
    <property type="entry name" value="RNA_MeTrfase_RsmD"/>
</dbReference>
<dbReference type="InterPro" id="IPR029063">
    <property type="entry name" value="SAM-dependent_MTases_sf"/>
</dbReference>
<name>A0AAU7GC53_9MICO</name>
<protein>
    <submittedName>
        <fullName evidence="3">16S rRNA (Guanine(966)-N(2))-methyltransferase RsmD</fullName>
        <ecNumber evidence="3">2.1.1.171</ecNumber>
    </submittedName>
</protein>
<dbReference type="InterPro" id="IPR002052">
    <property type="entry name" value="DNA_methylase_N6_adenine_CS"/>
</dbReference>
<dbReference type="NCBIfam" id="TIGR00095">
    <property type="entry name" value="16S rRNA (guanine(966)-N(2))-methyltransferase RsmD"/>
    <property type="match status" value="1"/>
</dbReference>